<evidence type="ECO:0000256" key="2">
    <source>
        <dbReference type="ARBA" id="ARBA00012180"/>
    </source>
</evidence>
<evidence type="ECO:0000256" key="10">
    <source>
        <dbReference type="ARBA" id="ARBA00039658"/>
    </source>
</evidence>
<dbReference type="InterPro" id="IPR036397">
    <property type="entry name" value="RNaseH_sf"/>
</dbReference>
<evidence type="ECO:0000259" key="14">
    <source>
        <dbReference type="PROSITE" id="PS50804"/>
    </source>
</evidence>
<dbReference type="Pfam" id="PF02023">
    <property type="entry name" value="SCAN"/>
    <property type="match status" value="1"/>
</dbReference>
<keyword evidence="11" id="KW-0479">Metal-binding</keyword>
<dbReference type="GO" id="GO:0015074">
    <property type="term" value="P:DNA integration"/>
    <property type="evidence" value="ECO:0007669"/>
    <property type="project" value="InterPro"/>
</dbReference>
<keyword evidence="18" id="KW-1185">Reference proteome</keyword>
<dbReference type="InterPro" id="IPR050951">
    <property type="entry name" value="Retrovirus_Pol_polyprotein"/>
</dbReference>
<dbReference type="GO" id="GO:0003964">
    <property type="term" value="F:RNA-directed DNA polymerase activity"/>
    <property type="evidence" value="ECO:0007669"/>
    <property type="project" value="UniProtKB-KW"/>
</dbReference>
<evidence type="ECO:0000259" key="13">
    <source>
        <dbReference type="PROSITE" id="PS50158"/>
    </source>
</evidence>
<keyword evidence="11" id="KW-0862">Zinc</keyword>
<evidence type="ECO:0000256" key="8">
    <source>
        <dbReference type="ARBA" id="ARBA00022801"/>
    </source>
</evidence>
<dbReference type="CDD" id="cd00303">
    <property type="entry name" value="retropepsin_like"/>
    <property type="match status" value="1"/>
</dbReference>
<dbReference type="Pfam" id="PF22938">
    <property type="entry name" value="Integrase_p58_C"/>
    <property type="match status" value="1"/>
</dbReference>
<dbReference type="Pfam" id="PF00078">
    <property type="entry name" value="RVT_1"/>
    <property type="match status" value="1"/>
</dbReference>
<keyword evidence="7" id="KW-0255">Endonuclease</keyword>
<dbReference type="InterPro" id="IPR000477">
    <property type="entry name" value="RT_dom"/>
</dbReference>
<dbReference type="GO" id="GO:0003676">
    <property type="term" value="F:nucleic acid binding"/>
    <property type="evidence" value="ECO:0007669"/>
    <property type="project" value="InterPro"/>
</dbReference>
<dbReference type="PROSITE" id="PS50994">
    <property type="entry name" value="INTEGRASE"/>
    <property type="match status" value="1"/>
</dbReference>
<feature type="compositionally biased region" description="Basic and acidic residues" evidence="12">
    <location>
        <begin position="1490"/>
        <end position="1502"/>
    </location>
</feature>
<evidence type="ECO:0000256" key="1">
    <source>
        <dbReference type="ARBA" id="ARBA00010879"/>
    </source>
</evidence>
<keyword evidence="4" id="KW-0808">Transferase</keyword>
<dbReference type="InterPro" id="IPR043502">
    <property type="entry name" value="DNA/RNA_pol_sf"/>
</dbReference>
<dbReference type="Gene3D" id="3.10.10.10">
    <property type="entry name" value="HIV Type 1 Reverse Transcriptase, subunit A, domain 1"/>
    <property type="match status" value="1"/>
</dbReference>
<dbReference type="EMBL" id="JAWDJR010000010">
    <property type="protein sequence ID" value="KAK9967155.1"/>
    <property type="molecule type" value="Genomic_DNA"/>
</dbReference>
<feature type="domain" description="Integrase catalytic" evidence="16">
    <location>
        <begin position="647"/>
        <end position="805"/>
    </location>
</feature>
<dbReference type="Proteomes" id="UP001479290">
    <property type="component" value="Unassembled WGS sequence"/>
</dbReference>
<dbReference type="InterPro" id="IPR043128">
    <property type="entry name" value="Rev_trsase/Diguanyl_cyclase"/>
</dbReference>
<dbReference type="InterPro" id="IPR021109">
    <property type="entry name" value="Peptidase_aspartic_dom_sf"/>
</dbReference>
<comment type="caution">
    <text evidence="17">The sequence shown here is derived from an EMBL/GenBank/DDBJ whole genome shotgun (WGS) entry which is preliminary data.</text>
</comment>
<dbReference type="SUPFAM" id="SSF56672">
    <property type="entry name" value="DNA/RNA polymerases"/>
    <property type="match status" value="1"/>
</dbReference>
<dbReference type="FunFam" id="1.10.340.70:FF:000001">
    <property type="entry name" value="Retrovirus-related Pol polyprotein from transposon gypsy-like Protein"/>
    <property type="match status" value="1"/>
</dbReference>
<evidence type="ECO:0000259" key="16">
    <source>
        <dbReference type="PROSITE" id="PS50994"/>
    </source>
</evidence>
<dbReference type="SUPFAM" id="SSF53098">
    <property type="entry name" value="Ribonuclease H-like"/>
    <property type="match status" value="1"/>
</dbReference>
<dbReference type="SUPFAM" id="SSF47353">
    <property type="entry name" value="Retrovirus capsid dimerization domain-like"/>
    <property type="match status" value="1"/>
</dbReference>
<feature type="domain" description="Reverse transcriptase" evidence="15">
    <location>
        <begin position="1029"/>
        <end position="1207"/>
    </location>
</feature>
<feature type="domain" description="CCHC-type" evidence="13">
    <location>
        <begin position="333"/>
        <end position="347"/>
    </location>
</feature>
<dbReference type="InterPro" id="IPR001878">
    <property type="entry name" value="Znf_CCHC"/>
</dbReference>
<dbReference type="InterPro" id="IPR041373">
    <property type="entry name" value="RT_RNaseH"/>
</dbReference>
<dbReference type="PROSITE" id="PS50878">
    <property type="entry name" value="RT_POL"/>
    <property type="match status" value="1"/>
</dbReference>
<feature type="compositionally biased region" description="Low complexity" evidence="12">
    <location>
        <begin position="244"/>
        <end position="259"/>
    </location>
</feature>
<dbReference type="InterPro" id="IPR003309">
    <property type="entry name" value="SCAN_dom"/>
</dbReference>
<evidence type="ECO:0000256" key="6">
    <source>
        <dbReference type="ARBA" id="ARBA00022722"/>
    </source>
</evidence>
<dbReference type="CDD" id="cd01647">
    <property type="entry name" value="RT_LTR"/>
    <property type="match status" value="1"/>
</dbReference>
<accession>A0AAW2A102</accession>
<dbReference type="PANTHER" id="PTHR37984:SF5">
    <property type="entry name" value="PROTEIN NYNRIN-LIKE"/>
    <property type="match status" value="1"/>
</dbReference>
<evidence type="ECO:0000256" key="3">
    <source>
        <dbReference type="ARBA" id="ARBA00012493"/>
    </source>
</evidence>
<dbReference type="EC" id="2.7.7.49" evidence="3"/>
<keyword evidence="11" id="KW-0863">Zinc-finger</keyword>
<organism evidence="17 18">
    <name type="scientific">Culter alburnus</name>
    <name type="common">Topmouth culter</name>
    <dbReference type="NCBI Taxonomy" id="194366"/>
    <lineage>
        <taxon>Eukaryota</taxon>
        <taxon>Metazoa</taxon>
        <taxon>Chordata</taxon>
        <taxon>Craniata</taxon>
        <taxon>Vertebrata</taxon>
        <taxon>Euteleostomi</taxon>
        <taxon>Actinopterygii</taxon>
        <taxon>Neopterygii</taxon>
        <taxon>Teleostei</taxon>
        <taxon>Ostariophysi</taxon>
        <taxon>Cypriniformes</taxon>
        <taxon>Xenocyprididae</taxon>
        <taxon>Xenocypridinae</taxon>
        <taxon>Culter</taxon>
    </lineage>
</organism>
<feature type="region of interest" description="Disordered" evidence="12">
    <location>
        <begin position="244"/>
        <end position="330"/>
    </location>
</feature>
<feature type="compositionally biased region" description="Low complexity" evidence="12">
    <location>
        <begin position="284"/>
        <end position="312"/>
    </location>
</feature>
<proteinExistence type="inferred from homology"/>
<dbReference type="GO" id="GO:0004523">
    <property type="term" value="F:RNA-DNA hybrid ribonuclease activity"/>
    <property type="evidence" value="ECO:0007669"/>
    <property type="project" value="UniProtKB-EC"/>
</dbReference>
<dbReference type="InterPro" id="IPR038269">
    <property type="entry name" value="SCAN_sf"/>
</dbReference>
<dbReference type="CDD" id="cd09274">
    <property type="entry name" value="RNase_HI_RT_Ty3"/>
    <property type="match status" value="1"/>
</dbReference>
<dbReference type="SUPFAM" id="SSF50630">
    <property type="entry name" value="Acid proteases"/>
    <property type="match status" value="1"/>
</dbReference>
<dbReference type="GO" id="GO:0008270">
    <property type="term" value="F:zinc ion binding"/>
    <property type="evidence" value="ECO:0007669"/>
    <property type="project" value="UniProtKB-KW"/>
</dbReference>
<dbReference type="InterPro" id="IPR041588">
    <property type="entry name" value="Integrase_H2C2"/>
</dbReference>
<dbReference type="FunFam" id="3.30.70.270:FF:000020">
    <property type="entry name" value="Transposon Tf2-6 polyprotein-like Protein"/>
    <property type="match status" value="1"/>
</dbReference>
<reference evidence="17 18" key="1">
    <citation type="submission" date="2024-05" db="EMBL/GenBank/DDBJ databases">
        <title>A high-quality chromosomal-level genome assembly of Topmouth culter (Culter alburnus).</title>
        <authorList>
            <person name="Zhao H."/>
        </authorList>
    </citation>
    <scope>NUCLEOTIDE SEQUENCE [LARGE SCALE GENOMIC DNA]</scope>
    <source>
        <strain evidence="17">CATC2023</strain>
        <tissue evidence="17">Muscle</tissue>
    </source>
</reference>
<dbReference type="Gene3D" id="3.30.420.10">
    <property type="entry name" value="Ribonuclease H-like superfamily/Ribonuclease H"/>
    <property type="match status" value="1"/>
</dbReference>
<keyword evidence="8" id="KW-0378">Hydrolase</keyword>
<evidence type="ECO:0000256" key="9">
    <source>
        <dbReference type="ARBA" id="ARBA00022918"/>
    </source>
</evidence>
<feature type="compositionally biased region" description="Low complexity" evidence="12">
    <location>
        <begin position="1449"/>
        <end position="1461"/>
    </location>
</feature>
<evidence type="ECO:0000256" key="7">
    <source>
        <dbReference type="ARBA" id="ARBA00022759"/>
    </source>
</evidence>
<dbReference type="Gene3D" id="1.10.340.70">
    <property type="match status" value="1"/>
</dbReference>
<dbReference type="SMART" id="SM00431">
    <property type="entry name" value="SCAN"/>
    <property type="match status" value="1"/>
</dbReference>
<dbReference type="Pfam" id="PF17917">
    <property type="entry name" value="RT_RNaseH"/>
    <property type="match status" value="1"/>
</dbReference>
<feature type="region of interest" description="Disordered" evidence="12">
    <location>
        <begin position="1420"/>
        <end position="1502"/>
    </location>
</feature>
<comment type="similarity">
    <text evidence="1">Belongs to the beta type-B retroviral polymerase family. HERV class-II K(HML-2) pol subfamily.</text>
</comment>
<gene>
    <name evidence="17" type="ORF">ABG768_001567</name>
</gene>
<evidence type="ECO:0000256" key="11">
    <source>
        <dbReference type="PROSITE-ProRule" id="PRU00047"/>
    </source>
</evidence>
<dbReference type="Pfam" id="PF00665">
    <property type="entry name" value="rve"/>
    <property type="match status" value="1"/>
</dbReference>
<feature type="domain" description="SCAN box" evidence="14">
    <location>
        <begin position="153"/>
        <end position="230"/>
    </location>
</feature>
<protein>
    <recommendedName>
        <fullName evidence="10">Gypsy retrotransposon integrase-like protein 1</fullName>
        <ecNumber evidence="3">2.7.7.49</ecNumber>
        <ecNumber evidence="2">3.1.26.4</ecNumber>
    </recommendedName>
</protein>
<evidence type="ECO:0000259" key="15">
    <source>
        <dbReference type="PROSITE" id="PS50878"/>
    </source>
</evidence>
<evidence type="ECO:0000313" key="17">
    <source>
        <dbReference type="EMBL" id="KAK9967155.1"/>
    </source>
</evidence>
<dbReference type="Pfam" id="PF17921">
    <property type="entry name" value="Integrase_H2C2"/>
    <property type="match status" value="1"/>
</dbReference>
<feature type="compositionally biased region" description="Gly residues" evidence="12">
    <location>
        <begin position="1437"/>
        <end position="1448"/>
    </location>
</feature>
<dbReference type="PROSITE" id="PS50804">
    <property type="entry name" value="SCAN_BOX"/>
    <property type="match status" value="1"/>
</dbReference>
<feature type="compositionally biased region" description="Pro residues" evidence="12">
    <location>
        <begin position="260"/>
        <end position="274"/>
    </location>
</feature>
<keyword evidence="9" id="KW-0695">RNA-directed DNA polymerase</keyword>
<keyword evidence="6" id="KW-0540">Nuclease</keyword>
<dbReference type="InterPro" id="IPR054465">
    <property type="entry name" value="Integrase_p58-like_C"/>
</dbReference>
<dbReference type="Gene3D" id="1.10.4020.10">
    <property type="entry name" value="DNA breaking-rejoining enzymes"/>
    <property type="match status" value="1"/>
</dbReference>
<evidence type="ECO:0000256" key="4">
    <source>
        <dbReference type="ARBA" id="ARBA00022679"/>
    </source>
</evidence>
<keyword evidence="5" id="KW-0548">Nucleotidyltransferase</keyword>
<dbReference type="InterPro" id="IPR012337">
    <property type="entry name" value="RNaseH-like_sf"/>
</dbReference>
<dbReference type="Gene3D" id="3.30.70.270">
    <property type="match status" value="2"/>
</dbReference>
<evidence type="ECO:0000256" key="5">
    <source>
        <dbReference type="ARBA" id="ARBA00022695"/>
    </source>
</evidence>
<feature type="compositionally biased region" description="Polar residues" evidence="12">
    <location>
        <begin position="1470"/>
        <end position="1479"/>
    </location>
</feature>
<name>A0AAW2A102_CULAL</name>
<dbReference type="EC" id="3.1.26.4" evidence="2"/>
<sequence>MQSSSSPSTFAEVIASLAVLHQEQHQALLDLRTDQERRFQAIVQAQQEDRERFRSWIDREVHQETIGQLAAPTHLPMNKMGPSDDPEAFLDLFEWSAEASGWPRDQWSMRLVPLLSGESQVAAQQLPAENLLVFDDLRRAIVQRVGRTPEQHHQRFRSLDLGESGWPFVLAQQLRDSCRKWLLAEGSDVDWVIDRVVLEQFITRLPKKTAEWVQCHRPTSLDSAIELAEDHMVACQGVGEPLPSASLSPSFNSPSLSKPVPLPRSRPPGPPRVPPRGRGGTEQGPYYGPRAPPRGAGLPAAGPDSAPASPLSPRQPFNPLPATRAAGRSGPACWRCGDPEHFVDRCPVMEVGTLIRVPDDPQAAPGQAGEYQIPVSVKGGTYQALVDSGCNQTSVHQSLISSGALDAGRLVKVRCVHGDVVKYPLVPVIIQFRGQKHSVEVAVNPHLRHPIILGTNWPAFNKLLGCLCSDASWGEKSRDKEVRVQAGETDQGPVSSASGEQSEIGRLILSDSDDFPLEQSHDETLKNAFEKVSTIDGQPLQPGRPLSYPYFAIIKDRLYRVTQDTQTKEDMTQLLVPRSRREMLFHAAHSNPMAGHLGQTATLNRLMTRFFWLGIHENVRRWCASCRECQLVNPLATPKAPLCPLPLMQVPFERIGMDLIGPLERSARGHRFALVIVDYATRYPEAVPLRNISAKSVADALFSLISRVGIPKEILTDQGTAFMSRTLRELYELLGIKSVRTSVFHPQTDGLVERFNRTLKSMIRKFVQEDAKNWDKWLEPLSFAVREVPQASTGFSPFELLFGRQPRGVLDVLRETWEDGPSRAKNEIQYVLDLRAKLHTLGRLSMENLLQAQHRQSQLYDRGTNLCKFSPGDKVLVLLPTSSSKLLAKWQGPFVVTRQVGELDYEVVRSDRRGARQIYHLNLLKKWNEAESVMLATVISGEDDLGPEANVKKQSLALAPGGDHLSPSQLTDLSKLQAEFADVFSPLPGRTNLIQHHIETEPGVVVRSRPYRLPEHKKNVVQAELEAMLEMGVIEESSSNWASPIVLVPKTDGSVRFCVDYRKVNAVSKFDAYPMPRVDELLDRLGTARFYSTLDLTKGYWQIPLSPLSKEKTAFTTPFGLHQFVTLPFGLFGAPATFQRLMDKILRPHGAYAAAYLDDIIIFSNDWQRHMQHLRAVLRSLRGAGLTANPKKCAIGRVEVRYLGFHLGHGQVRPQIDKTAAIATCPRPKTKKEVRQFLGLAGYYRRFVPNYSALTSSLTDLTKKDAADTVQWTELCQQAFTQVKAALCGGPLLHSPDFSLPFLLQTDASDRGLGAVLSQEIEGEERPVLYISRKLSKREAKYSTVEKECLAIRWAVLTLRYYLLGREFTLCSDHAPLQWLHRMKDTNARITSWYLALQPFKFKVVHRPGVQMAVAEMGGGGGGGGGAAGRTAPRPESGGGGMWRGGRGSARSAAGESIGRSLVSERVKCKSQTPVSHFSNWRGDRLKRREKQESVRDRGTAD</sequence>
<feature type="region of interest" description="Disordered" evidence="12">
    <location>
        <begin position="479"/>
        <end position="500"/>
    </location>
</feature>
<evidence type="ECO:0000313" key="18">
    <source>
        <dbReference type="Proteomes" id="UP001479290"/>
    </source>
</evidence>
<evidence type="ECO:0000256" key="12">
    <source>
        <dbReference type="SAM" id="MobiDB-lite"/>
    </source>
</evidence>
<dbReference type="PANTHER" id="PTHR37984">
    <property type="entry name" value="PROTEIN CBG26694"/>
    <property type="match status" value="1"/>
</dbReference>
<dbReference type="FunFam" id="3.30.420.10:FF:000032">
    <property type="entry name" value="Retrovirus-related Pol polyprotein from transposon 297-like Protein"/>
    <property type="match status" value="1"/>
</dbReference>
<dbReference type="InterPro" id="IPR001584">
    <property type="entry name" value="Integrase_cat-core"/>
</dbReference>
<dbReference type="PROSITE" id="PS50158">
    <property type="entry name" value="ZF_CCHC"/>
    <property type="match status" value="1"/>
</dbReference>
<dbReference type="Gene3D" id="2.40.70.10">
    <property type="entry name" value="Acid Proteases"/>
    <property type="match status" value="1"/>
</dbReference>